<comment type="similarity">
    <text evidence="2">Belongs to the CcmC/CycZ/HelC family.</text>
</comment>
<reference evidence="9 10" key="1">
    <citation type="submission" date="2018-08" db="EMBL/GenBank/DDBJ databases">
        <title>The metabolism and importance of syntrophic acetate oxidation coupled to methane or sulfide production in haloalkaline environments.</title>
        <authorList>
            <person name="Timmers P.H.A."/>
            <person name="Vavourakis C.D."/>
            <person name="Sorokin D.Y."/>
            <person name="Sinninghe Damste J.S."/>
            <person name="Muyzer G."/>
            <person name="Stams A.J.M."/>
            <person name="Plugge C.M."/>
        </authorList>
    </citation>
    <scope>NUCLEOTIDE SEQUENCE [LARGE SCALE GENOMIC DNA]</scope>
    <source>
        <strain evidence="9">MSAO_Arc3</strain>
    </source>
</reference>
<keyword evidence="4" id="KW-0201">Cytochrome c-type biogenesis</keyword>
<dbReference type="AlphaFoldDB" id="A0A424YYL9"/>
<evidence type="ECO:0000256" key="4">
    <source>
        <dbReference type="ARBA" id="ARBA00022748"/>
    </source>
</evidence>
<proteinExistence type="inferred from homology"/>
<feature type="transmembrane region" description="Helical" evidence="7">
    <location>
        <begin position="119"/>
        <end position="137"/>
    </location>
</feature>
<evidence type="ECO:0000256" key="2">
    <source>
        <dbReference type="ARBA" id="ARBA00005840"/>
    </source>
</evidence>
<name>A0A424YYL9_9EURY</name>
<keyword evidence="5 7" id="KW-1133">Transmembrane helix</keyword>
<dbReference type="GO" id="GO:0005886">
    <property type="term" value="C:plasma membrane"/>
    <property type="evidence" value="ECO:0007669"/>
    <property type="project" value="TreeGrafter"/>
</dbReference>
<feature type="transmembrane region" description="Helical" evidence="7">
    <location>
        <begin position="51"/>
        <end position="74"/>
    </location>
</feature>
<feature type="transmembrane region" description="Helical" evidence="7">
    <location>
        <begin position="149"/>
        <end position="172"/>
    </location>
</feature>
<organism evidence="9 10">
    <name type="scientific">Methanosalsum natronophilum</name>
    <dbReference type="NCBI Taxonomy" id="768733"/>
    <lineage>
        <taxon>Archaea</taxon>
        <taxon>Methanobacteriati</taxon>
        <taxon>Methanobacteriota</taxon>
        <taxon>Stenosarchaea group</taxon>
        <taxon>Methanomicrobia</taxon>
        <taxon>Methanosarcinales</taxon>
        <taxon>Methanosarcinaceae</taxon>
        <taxon>Methanosalsum</taxon>
    </lineage>
</organism>
<dbReference type="Pfam" id="PF01578">
    <property type="entry name" value="Cytochrom_C_asm"/>
    <property type="match status" value="1"/>
</dbReference>
<dbReference type="GO" id="GO:0017004">
    <property type="term" value="P:cytochrome complex assembly"/>
    <property type="evidence" value="ECO:0007669"/>
    <property type="project" value="UniProtKB-KW"/>
</dbReference>
<feature type="domain" description="Cytochrome c assembly protein" evidence="8">
    <location>
        <begin position="5"/>
        <end position="175"/>
    </location>
</feature>
<feature type="transmembrane region" description="Helical" evidence="7">
    <location>
        <begin position="192"/>
        <end position="218"/>
    </location>
</feature>
<evidence type="ECO:0000256" key="5">
    <source>
        <dbReference type="ARBA" id="ARBA00022989"/>
    </source>
</evidence>
<dbReference type="PANTHER" id="PTHR30071:SF1">
    <property type="entry name" value="CYTOCHROME B_B6 PROTEIN-RELATED"/>
    <property type="match status" value="1"/>
</dbReference>
<protein>
    <submittedName>
        <fullName evidence="9">Cytochrome C assembly protein</fullName>
    </submittedName>
</protein>
<gene>
    <name evidence="9" type="ORF">D5R95_04125</name>
</gene>
<accession>A0A424YYL9</accession>
<feature type="transmembrane region" description="Helical" evidence="7">
    <location>
        <begin position="12"/>
        <end position="31"/>
    </location>
</feature>
<dbReference type="PRINTS" id="PR01386">
    <property type="entry name" value="CCMCBIOGNSIS"/>
</dbReference>
<dbReference type="InterPro" id="IPR002541">
    <property type="entry name" value="Cyt_c_assembly"/>
</dbReference>
<dbReference type="InterPro" id="IPR003557">
    <property type="entry name" value="Cyt_c_biogenesis_CcmC"/>
</dbReference>
<sequence>MIEFNKQILRLLPYLILVSLIISLGAIFIYTPPMYDGAGTLLNESFNIFFIHLPIALISYFAFMLVFVSSILYLHTFNNKWDKFAASSAEIGAIFAFLVLLTGSIWANDVWGWYWVWEPRLTTSLVLFLVYVGYIMVRQSVDEPEKGARLSAIFGIVGFISVPLSFFSIRLWRSVHPVMFGDTFYGTTGGGIGGIEIIVTLFINLITFFLLFVGLLIFRYDNEKLKSKVYTLKRKLMNN</sequence>
<dbReference type="GO" id="GO:0015232">
    <property type="term" value="F:heme transmembrane transporter activity"/>
    <property type="evidence" value="ECO:0007669"/>
    <property type="project" value="InterPro"/>
</dbReference>
<comment type="subcellular location">
    <subcellularLocation>
        <location evidence="1">Membrane</location>
        <topology evidence="1">Multi-pass membrane protein</topology>
    </subcellularLocation>
</comment>
<dbReference type="GO" id="GO:0020037">
    <property type="term" value="F:heme binding"/>
    <property type="evidence" value="ECO:0007669"/>
    <property type="project" value="InterPro"/>
</dbReference>
<evidence type="ECO:0000256" key="7">
    <source>
        <dbReference type="SAM" id="Phobius"/>
    </source>
</evidence>
<evidence type="ECO:0000259" key="8">
    <source>
        <dbReference type="Pfam" id="PF01578"/>
    </source>
</evidence>
<evidence type="ECO:0000313" key="10">
    <source>
        <dbReference type="Proteomes" id="UP000284763"/>
    </source>
</evidence>
<keyword evidence="6 7" id="KW-0472">Membrane</keyword>
<dbReference type="PANTHER" id="PTHR30071">
    <property type="entry name" value="HEME EXPORTER PROTEIN C"/>
    <property type="match status" value="1"/>
</dbReference>
<comment type="caution">
    <text evidence="9">The sequence shown here is derived from an EMBL/GenBank/DDBJ whole genome shotgun (WGS) entry which is preliminary data.</text>
</comment>
<evidence type="ECO:0000313" key="9">
    <source>
        <dbReference type="EMBL" id="RQD86118.1"/>
    </source>
</evidence>
<dbReference type="EMBL" id="QZAB01000271">
    <property type="protein sequence ID" value="RQD86118.1"/>
    <property type="molecule type" value="Genomic_DNA"/>
</dbReference>
<feature type="transmembrane region" description="Helical" evidence="7">
    <location>
        <begin position="86"/>
        <end position="107"/>
    </location>
</feature>
<evidence type="ECO:0000256" key="6">
    <source>
        <dbReference type="ARBA" id="ARBA00023136"/>
    </source>
</evidence>
<evidence type="ECO:0000256" key="1">
    <source>
        <dbReference type="ARBA" id="ARBA00004141"/>
    </source>
</evidence>
<dbReference type="Proteomes" id="UP000284763">
    <property type="component" value="Unassembled WGS sequence"/>
</dbReference>
<dbReference type="InterPro" id="IPR045062">
    <property type="entry name" value="Cyt_c_biogenesis_CcsA/CcmC"/>
</dbReference>
<evidence type="ECO:0000256" key="3">
    <source>
        <dbReference type="ARBA" id="ARBA00022692"/>
    </source>
</evidence>
<keyword evidence="3 7" id="KW-0812">Transmembrane</keyword>